<feature type="transmembrane region" description="Helical" evidence="17">
    <location>
        <begin position="185"/>
        <end position="205"/>
    </location>
</feature>
<keyword evidence="6" id="KW-0433">Leucine-rich repeat</keyword>
<evidence type="ECO:0000256" key="13">
    <source>
        <dbReference type="ARBA" id="ARBA00022989"/>
    </source>
</evidence>
<dbReference type="Gene3D" id="3.80.10.10">
    <property type="entry name" value="Ribonuclease Inhibitor"/>
    <property type="match status" value="3"/>
</dbReference>
<feature type="domain" description="Ion transport" evidence="18">
    <location>
        <begin position="177"/>
        <end position="365"/>
    </location>
</feature>
<feature type="transmembrane region" description="Helical" evidence="17">
    <location>
        <begin position="285"/>
        <end position="305"/>
    </location>
</feature>
<evidence type="ECO:0000256" key="17">
    <source>
        <dbReference type="SAM" id="Phobius"/>
    </source>
</evidence>
<proteinExistence type="predicted"/>
<evidence type="ECO:0000256" key="8">
    <source>
        <dbReference type="ARBA" id="ARBA00022729"/>
    </source>
</evidence>
<dbReference type="SUPFAM" id="SSF52058">
    <property type="entry name" value="L domain-like"/>
    <property type="match status" value="1"/>
</dbReference>
<dbReference type="GO" id="GO:0043679">
    <property type="term" value="C:axon terminus"/>
    <property type="evidence" value="ECO:0007669"/>
    <property type="project" value="TreeGrafter"/>
</dbReference>
<evidence type="ECO:0000313" key="21">
    <source>
        <dbReference type="Proteomes" id="UP000596742"/>
    </source>
</evidence>
<evidence type="ECO:0000256" key="11">
    <source>
        <dbReference type="ARBA" id="ARBA00022882"/>
    </source>
</evidence>
<evidence type="ECO:0000256" key="6">
    <source>
        <dbReference type="ARBA" id="ARBA00022614"/>
    </source>
</evidence>
<feature type="transmembrane region" description="Helical" evidence="17">
    <location>
        <begin position="317"/>
        <end position="334"/>
    </location>
</feature>
<dbReference type="SUPFAM" id="SSF54695">
    <property type="entry name" value="POZ domain"/>
    <property type="match status" value="2"/>
</dbReference>
<evidence type="ECO:0000313" key="20">
    <source>
        <dbReference type="EMBL" id="VDI42659.1"/>
    </source>
</evidence>
<dbReference type="GO" id="GO:0042734">
    <property type="term" value="C:presynaptic membrane"/>
    <property type="evidence" value="ECO:0007669"/>
    <property type="project" value="TreeGrafter"/>
</dbReference>
<keyword evidence="13 17" id="KW-1133">Transmembrane helix</keyword>
<keyword evidence="9" id="KW-0677">Repeat</keyword>
<feature type="domain" description="Potassium channel tetramerisation-type BTB" evidence="19">
    <location>
        <begin position="11"/>
        <end position="98"/>
    </location>
</feature>
<dbReference type="InterPro" id="IPR003591">
    <property type="entry name" value="Leu-rich_rpt_typical-subtyp"/>
</dbReference>
<feature type="transmembrane region" description="Helical" evidence="17">
    <location>
        <begin position="371"/>
        <end position="391"/>
    </location>
</feature>
<keyword evidence="16" id="KW-0407">Ion channel</keyword>
<keyword evidence="15 17" id="KW-0472">Membrane</keyword>
<keyword evidence="8" id="KW-0732">Signal</keyword>
<evidence type="ECO:0000256" key="4">
    <source>
        <dbReference type="ARBA" id="ARBA00022475"/>
    </source>
</evidence>
<dbReference type="FunFam" id="3.80.10.10:FF:001438">
    <property type="entry name" value="Uncharacterized protein"/>
    <property type="match status" value="1"/>
</dbReference>
<feature type="domain" description="Ion transport" evidence="18">
    <location>
        <begin position="545"/>
        <end position="712"/>
    </location>
</feature>
<evidence type="ECO:0000256" key="7">
    <source>
        <dbReference type="ARBA" id="ARBA00022692"/>
    </source>
</evidence>
<keyword evidence="10" id="KW-0631">Potassium channel</keyword>
<dbReference type="GO" id="GO:0005251">
    <property type="term" value="F:delayed rectifier potassium channel activity"/>
    <property type="evidence" value="ECO:0007669"/>
    <property type="project" value="TreeGrafter"/>
</dbReference>
<keyword evidence="4" id="KW-1003">Cell membrane</keyword>
<dbReference type="InterPro" id="IPR003131">
    <property type="entry name" value="T1-type_BTB"/>
</dbReference>
<dbReference type="GO" id="GO:0008076">
    <property type="term" value="C:voltage-gated potassium channel complex"/>
    <property type="evidence" value="ECO:0007669"/>
    <property type="project" value="InterPro"/>
</dbReference>
<gene>
    <name evidence="20" type="ORF">MGAL_10B040577</name>
</gene>
<dbReference type="Gene3D" id="3.30.710.10">
    <property type="entry name" value="Potassium Channel Kv1.1, Chain A"/>
    <property type="match status" value="2"/>
</dbReference>
<dbReference type="OrthoDB" id="6137799at2759"/>
<reference evidence="20" key="1">
    <citation type="submission" date="2018-11" db="EMBL/GenBank/DDBJ databases">
        <authorList>
            <person name="Alioto T."/>
            <person name="Alioto T."/>
        </authorList>
    </citation>
    <scope>NUCLEOTIDE SEQUENCE</scope>
</reference>
<evidence type="ECO:0000256" key="16">
    <source>
        <dbReference type="ARBA" id="ARBA00023303"/>
    </source>
</evidence>
<dbReference type="EMBL" id="UYJE01006064">
    <property type="protein sequence ID" value="VDI42659.1"/>
    <property type="molecule type" value="Genomic_DNA"/>
</dbReference>
<evidence type="ECO:0000256" key="14">
    <source>
        <dbReference type="ARBA" id="ARBA00023065"/>
    </source>
</evidence>
<evidence type="ECO:0000256" key="1">
    <source>
        <dbReference type="ARBA" id="ARBA00004141"/>
    </source>
</evidence>
<evidence type="ECO:0000256" key="3">
    <source>
        <dbReference type="ARBA" id="ARBA00022448"/>
    </source>
</evidence>
<dbReference type="Gene3D" id="1.10.287.70">
    <property type="match status" value="2"/>
</dbReference>
<keyword evidence="12" id="KW-0630">Potassium</keyword>
<dbReference type="Pfam" id="PF13855">
    <property type="entry name" value="LRR_8"/>
    <property type="match status" value="4"/>
</dbReference>
<dbReference type="GO" id="GO:0032809">
    <property type="term" value="C:neuronal cell body membrane"/>
    <property type="evidence" value="ECO:0007669"/>
    <property type="project" value="TreeGrafter"/>
</dbReference>
<keyword evidence="14" id="KW-0406">Ion transport</keyword>
<feature type="transmembrane region" description="Helical" evidence="17">
    <location>
        <begin position="346"/>
        <end position="365"/>
    </location>
</feature>
<evidence type="ECO:0000256" key="5">
    <source>
        <dbReference type="ARBA" id="ARBA00022538"/>
    </source>
</evidence>
<comment type="caution">
    <text evidence="20">The sequence shown here is derived from an EMBL/GenBank/DDBJ whole genome shotgun (WGS) entry which is preliminary data.</text>
</comment>
<dbReference type="PANTHER" id="PTHR11537:SF252">
    <property type="entry name" value="POTASSIUM VOLTAGE-GATED CHANNEL PROTEIN SHAW"/>
    <property type="match status" value="1"/>
</dbReference>
<dbReference type="Gene3D" id="1.20.120.350">
    <property type="entry name" value="Voltage-gated potassium channels. Chain C"/>
    <property type="match status" value="1"/>
</dbReference>
<accession>A0A8B6F2I8</accession>
<feature type="transmembrane region" description="Helical" evidence="17">
    <location>
        <begin position="211"/>
        <end position="229"/>
    </location>
</feature>
<dbReference type="InterPro" id="IPR003974">
    <property type="entry name" value="K_chnl_volt-dep_Kv3"/>
</dbReference>
<feature type="transmembrane region" description="Helical" evidence="17">
    <location>
        <begin position="653"/>
        <end position="673"/>
    </location>
</feature>
<evidence type="ECO:0000256" key="15">
    <source>
        <dbReference type="ARBA" id="ARBA00023136"/>
    </source>
</evidence>
<dbReference type="InterPro" id="IPR005821">
    <property type="entry name" value="Ion_trans_dom"/>
</dbReference>
<feature type="transmembrane region" description="Helical" evidence="17">
    <location>
        <begin position="579"/>
        <end position="597"/>
    </location>
</feature>
<keyword evidence="11" id="KW-0851">Voltage-gated channel</keyword>
<dbReference type="SMART" id="SM00365">
    <property type="entry name" value="LRR_SD22"/>
    <property type="match status" value="8"/>
</dbReference>
<dbReference type="GO" id="GO:0051260">
    <property type="term" value="P:protein homooligomerization"/>
    <property type="evidence" value="ECO:0007669"/>
    <property type="project" value="InterPro"/>
</dbReference>
<evidence type="ECO:0000256" key="9">
    <source>
        <dbReference type="ARBA" id="ARBA00022737"/>
    </source>
</evidence>
<evidence type="ECO:0000256" key="10">
    <source>
        <dbReference type="ARBA" id="ARBA00022826"/>
    </source>
</evidence>
<dbReference type="Pfam" id="PF02214">
    <property type="entry name" value="BTB_2"/>
    <property type="match status" value="1"/>
</dbReference>
<dbReference type="GO" id="GO:0032590">
    <property type="term" value="C:dendrite membrane"/>
    <property type="evidence" value="ECO:0007669"/>
    <property type="project" value="TreeGrafter"/>
</dbReference>
<dbReference type="SUPFAM" id="SSF81324">
    <property type="entry name" value="Voltage-gated potassium channels"/>
    <property type="match status" value="2"/>
</dbReference>
<keyword evidence="21" id="KW-1185">Reference proteome</keyword>
<evidence type="ECO:0000256" key="12">
    <source>
        <dbReference type="ARBA" id="ARBA00022958"/>
    </source>
</evidence>
<dbReference type="InterPro" id="IPR032675">
    <property type="entry name" value="LRR_dom_sf"/>
</dbReference>
<dbReference type="InterPro" id="IPR001611">
    <property type="entry name" value="Leu-rich_rpt"/>
</dbReference>
<organism evidence="20 21">
    <name type="scientific">Mytilus galloprovincialis</name>
    <name type="common">Mediterranean mussel</name>
    <dbReference type="NCBI Taxonomy" id="29158"/>
    <lineage>
        <taxon>Eukaryota</taxon>
        <taxon>Metazoa</taxon>
        <taxon>Spiralia</taxon>
        <taxon>Lophotrochozoa</taxon>
        <taxon>Mollusca</taxon>
        <taxon>Bivalvia</taxon>
        <taxon>Autobranchia</taxon>
        <taxon>Pteriomorphia</taxon>
        <taxon>Mytilida</taxon>
        <taxon>Mytiloidea</taxon>
        <taxon>Mytilidae</taxon>
        <taxon>Mytilinae</taxon>
        <taxon>Mytilus</taxon>
    </lineage>
</organism>
<comment type="subcellular location">
    <subcellularLocation>
        <location evidence="2">Cell membrane</location>
    </subcellularLocation>
    <subcellularLocation>
        <location evidence="1">Membrane</location>
        <topology evidence="1">Multi-pass membrane protein</topology>
    </subcellularLocation>
</comment>
<evidence type="ECO:0000259" key="18">
    <source>
        <dbReference type="Pfam" id="PF00520"/>
    </source>
</evidence>
<dbReference type="GO" id="GO:0045211">
    <property type="term" value="C:postsynaptic membrane"/>
    <property type="evidence" value="ECO:0007669"/>
    <property type="project" value="TreeGrafter"/>
</dbReference>
<keyword evidence="7 17" id="KW-0812">Transmembrane</keyword>
<dbReference type="InterPro" id="IPR011333">
    <property type="entry name" value="SKP1/BTB/POZ_sf"/>
</dbReference>
<dbReference type="Pfam" id="PF00520">
    <property type="entry name" value="Ion_trans"/>
    <property type="match status" value="2"/>
</dbReference>
<dbReference type="SMART" id="SM00369">
    <property type="entry name" value="LRR_TYP"/>
    <property type="match status" value="13"/>
</dbReference>
<dbReference type="PRINTS" id="PR00169">
    <property type="entry name" value="KCHANNEL"/>
</dbReference>
<keyword evidence="3" id="KW-0813">Transport</keyword>
<evidence type="ECO:0000259" key="19">
    <source>
        <dbReference type="Pfam" id="PF02214"/>
    </source>
</evidence>
<dbReference type="PANTHER" id="PTHR11537">
    <property type="entry name" value="VOLTAGE-GATED POTASSIUM CHANNEL"/>
    <property type="match status" value="1"/>
</dbReference>
<dbReference type="Proteomes" id="UP000596742">
    <property type="component" value="Unassembled WGS sequence"/>
</dbReference>
<dbReference type="GO" id="GO:0001508">
    <property type="term" value="P:action potential"/>
    <property type="evidence" value="ECO:0007669"/>
    <property type="project" value="TreeGrafter"/>
</dbReference>
<name>A0A8B6F2I8_MYTGA</name>
<keyword evidence="5" id="KW-0633">Potassium transport</keyword>
<protein>
    <submittedName>
        <fullName evidence="20">Insulin-like growth factor-binding protein complex acid labile subunit</fullName>
    </submittedName>
</protein>
<dbReference type="InterPro" id="IPR027359">
    <property type="entry name" value="Volt_channel_dom_sf"/>
</dbReference>
<feature type="transmembrane region" description="Helical" evidence="17">
    <location>
        <begin position="553"/>
        <end position="573"/>
    </location>
</feature>
<sequence length="1162" mass="134319">MENVIYTINNKGDKFEISKIILDKISCNGSSAGERIISGLTEDKTAIEFHFHRHQTCTSNILDFVRGDCLHIPADVCPKKFRQEMEFWGIPENEIATCCLTKYQSFLDDEKTLRVLQRDENERHTRKERVHVLSKGKGWNTIQAKMWQVMEYPSTSVMAKRFSDLHFHGIQQFNDITSRVEYLDYLELITIVYFTIEIIFRIVFFPLPWKHFLNFFIVVDAVSLIVMYVDMIANEVDKREKYEDTFVEAVKSLQIIRVMRLFRLLKHVSSFRILVFTIRASLKDLLLMLLCLLTAVLIFSSLAFFTRDPAFTSIPQASWWAIVTLTTVGYGDIVPKTLPARRRGNVIIMNCVVFGFVLLLVVAVVKPVIPFSFVSAYYCFDTVYSRFLYLLKLWKDAYRSCLQTVSRSEITISPLVCGLCRIKSDVMFLHIYILKYIHLRPMISATQKHEEMYTYNDTLNSVKIDLLHIPADVCPKKFRQEMEFWGIPENEISTCCLTKYQSFLDDEKTLRVLQRDENERHARKERVHSWQSVHFHGIQQFNDITSRVEYLDYLELITIVYFTIEIIFRIVFFPLPWKHFLNFFIVVDAVSLIVMYVDMIANEVDKREKYEDTFVEAVKSLQIIRVMRLFRLLKHVSSFRILVFTILASLKDLLLMLLCLLTAVLIFSSLAFFTRDPGFTSIPQASWWAIVTLTTVGYGDIVPKTLPASIFMFTLAYEETIECEYALDSNFTCLCKVVKAAVDIDCTYLDLVAVPSGIPNNTVILELNNNNIQSINTSSFIDLLELKSLNVLQNKLMHIVNGMFSDISSLQVLNLDYNHITAIEEYAFSGLNNLTELYLSGNGLTIIANTGFLDLHSLQILDLSYNRLSSLSPGLFDKLESLVELNLQNNMLSTIPENPLNHLRNIQTLTFSHQDIKHIHPNAFSGLRNLRNIDLSFNKIPNIRQGLFEDQQRLEILNLGTNAIIDIEDLAFSNLRSLNSLDIRDNKITHITHYTFYGLENLRLLEMRFNQISDIHAEGFFSLSNLQRIMLYQNKISTLKDFTFSKMTELNSLNLGRNIMTGIKRNWFVGLQKLDSLSLYSNNISSIESHSFDDLVLLSSLDFGENPIECKQCGFKQFVEWSQTRQHIVLRGWCVDEKSAISDVKVSSFGKCTGNYNLVLKH</sequence>
<dbReference type="AlphaFoldDB" id="A0A8B6F2I8"/>
<dbReference type="PRINTS" id="PR01498">
    <property type="entry name" value="SHAWCHANNEL"/>
</dbReference>
<dbReference type="PROSITE" id="PS51450">
    <property type="entry name" value="LRR"/>
    <property type="match status" value="7"/>
</dbReference>
<dbReference type="InterPro" id="IPR028325">
    <property type="entry name" value="VG_K_chnl"/>
</dbReference>
<evidence type="ECO:0000256" key="2">
    <source>
        <dbReference type="ARBA" id="ARBA00004236"/>
    </source>
</evidence>